<evidence type="ECO:0000256" key="2">
    <source>
        <dbReference type="ARBA" id="ARBA00022679"/>
    </source>
</evidence>
<comment type="catalytic activity">
    <reaction evidence="6">
        <text>L-lysyl-[histone] + S-adenosyl-L-methionine = N(6)-methyl-L-lysyl-[histone] + S-adenosyl-L-homocysteine + H(+)</text>
        <dbReference type="Rhea" id="RHEA:10024"/>
        <dbReference type="Rhea" id="RHEA-COMP:9845"/>
        <dbReference type="Rhea" id="RHEA-COMP:9846"/>
        <dbReference type="ChEBI" id="CHEBI:15378"/>
        <dbReference type="ChEBI" id="CHEBI:29969"/>
        <dbReference type="ChEBI" id="CHEBI:57856"/>
        <dbReference type="ChEBI" id="CHEBI:59789"/>
        <dbReference type="ChEBI" id="CHEBI:61929"/>
    </reaction>
    <physiologicalReaction direction="left-to-right" evidence="6">
        <dbReference type="Rhea" id="RHEA:10025"/>
    </physiologicalReaction>
</comment>
<evidence type="ECO:0000313" key="9">
    <source>
        <dbReference type="Proteomes" id="UP000799429"/>
    </source>
</evidence>
<evidence type="ECO:0000256" key="5">
    <source>
        <dbReference type="ARBA" id="ARBA00044528"/>
    </source>
</evidence>
<dbReference type="AlphaFoldDB" id="A0A9P4SD80"/>
<gene>
    <name evidence="8" type="ORF">M501DRAFT_991455</name>
</gene>
<organism evidence="8 9">
    <name type="scientific">Patellaria atrata CBS 101060</name>
    <dbReference type="NCBI Taxonomy" id="1346257"/>
    <lineage>
        <taxon>Eukaryota</taxon>
        <taxon>Fungi</taxon>
        <taxon>Dikarya</taxon>
        <taxon>Ascomycota</taxon>
        <taxon>Pezizomycotina</taxon>
        <taxon>Dothideomycetes</taxon>
        <taxon>Dothideomycetes incertae sedis</taxon>
        <taxon>Patellariales</taxon>
        <taxon>Patellariaceae</taxon>
        <taxon>Patellaria</taxon>
    </lineage>
</organism>
<dbReference type="Pfam" id="PF00856">
    <property type="entry name" value="SET"/>
    <property type="match status" value="1"/>
</dbReference>
<accession>A0A9P4SD80</accession>
<dbReference type="InterPro" id="IPR046341">
    <property type="entry name" value="SET_dom_sf"/>
</dbReference>
<comment type="caution">
    <text evidence="8">The sequence shown here is derived from an EMBL/GenBank/DDBJ whole genome shotgun (WGS) entry which is preliminary data.</text>
</comment>
<evidence type="ECO:0000256" key="3">
    <source>
        <dbReference type="ARBA" id="ARBA00022691"/>
    </source>
</evidence>
<evidence type="ECO:0000259" key="7">
    <source>
        <dbReference type="Pfam" id="PF00856"/>
    </source>
</evidence>
<dbReference type="CDD" id="cd20071">
    <property type="entry name" value="SET_SMYD"/>
    <property type="match status" value="1"/>
</dbReference>
<keyword evidence="2" id="KW-0808">Transferase</keyword>
<dbReference type="OrthoDB" id="438641at2759"/>
<keyword evidence="3" id="KW-0949">S-adenosyl-L-methionine</keyword>
<proteinExistence type="predicted"/>
<dbReference type="EMBL" id="MU006093">
    <property type="protein sequence ID" value="KAF2840460.1"/>
    <property type="molecule type" value="Genomic_DNA"/>
</dbReference>
<evidence type="ECO:0000256" key="1">
    <source>
        <dbReference type="ARBA" id="ARBA00022603"/>
    </source>
</evidence>
<dbReference type="SUPFAM" id="SSF82199">
    <property type="entry name" value="SET domain"/>
    <property type="match status" value="1"/>
</dbReference>
<keyword evidence="9" id="KW-1185">Reference proteome</keyword>
<sequence>MDTEPVQLTFLRLEKAIQRTPYHPRGWVERADLQLNTFSAKFLPLAAEDVFKTIILCETHINTNDRPSWWMGYEMGFMMRTEDDDRRYNRFWLTWAKLTPYRGQASIILINALLRMDQFHDAESVCFMVMDWNSNELAEDIRRFILEAQDGIKSGKEGNTKVGPYLDYPWVDSKYLARSDELVQSINQEFARNEATRRLGFQACQLRDIVGEEDGVPHPLDHHLISRLTPGYLDSTDRWFNMIFDVEISMRVLRSLGIDVFADVRYDTWVLNTIMARIWNNKWRGTDRDRNELVAINPLFTMFNPRCSPNVSWDGERTATVNIVASREIKKGEELRVYYVDCEQSSLRERQKVLLPWFKDSRCRKCKYQIFLEHGSSLL</sequence>
<dbReference type="InterPro" id="IPR001214">
    <property type="entry name" value="SET_dom"/>
</dbReference>
<dbReference type="GO" id="GO:0042799">
    <property type="term" value="F:histone H4K20 methyltransferase activity"/>
    <property type="evidence" value="ECO:0007669"/>
    <property type="project" value="TreeGrafter"/>
</dbReference>
<protein>
    <recommendedName>
        <fullName evidence="5">Histone-lysine N-methyltransferase SET5</fullName>
    </recommendedName>
    <alternativeName>
        <fullName evidence="4">SET domain-containing protein 5</fullName>
    </alternativeName>
</protein>
<evidence type="ECO:0000256" key="6">
    <source>
        <dbReference type="ARBA" id="ARBA00048619"/>
    </source>
</evidence>
<evidence type="ECO:0000313" key="8">
    <source>
        <dbReference type="EMBL" id="KAF2840460.1"/>
    </source>
</evidence>
<dbReference type="PANTHER" id="PTHR46402">
    <property type="entry name" value="SET AND MYND DOMAIN-CONTAINING PROTEIN 5"/>
    <property type="match status" value="1"/>
</dbReference>
<reference evidence="8" key="1">
    <citation type="journal article" date="2020" name="Stud. Mycol.">
        <title>101 Dothideomycetes genomes: a test case for predicting lifestyles and emergence of pathogens.</title>
        <authorList>
            <person name="Haridas S."/>
            <person name="Albert R."/>
            <person name="Binder M."/>
            <person name="Bloem J."/>
            <person name="Labutti K."/>
            <person name="Salamov A."/>
            <person name="Andreopoulos B."/>
            <person name="Baker S."/>
            <person name="Barry K."/>
            <person name="Bills G."/>
            <person name="Bluhm B."/>
            <person name="Cannon C."/>
            <person name="Castanera R."/>
            <person name="Culley D."/>
            <person name="Daum C."/>
            <person name="Ezra D."/>
            <person name="Gonzalez J."/>
            <person name="Henrissat B."/>
            <person name="Kuo A."/>
            <person name="Liang C."/>
            <person name="Lipzen A."/>
            <person name="Lutzoni F."/>
            <person name="Magnuson J."/>
            <person name="Mondo S."/>
            <person name="Nolan M."/>
            <person name="Ohm R."/>
            <person name="Pangilinan J."/>
            <person name="Park H.-J."/>
            <person name="Ramirez L."/>
            <person name="Alfaro M."/>
            <person name="Sun H."/>
            <person name="Tritt A."/>
            <person name="Yoshinaga Y."/>
            <person name="Zwiers L.-H."/>
            <person name="Turgeon B."/>
            <person name="Goodwin S."/>
            <person name="Spatafora J."/>
            <person name="Crous P."/>
            <person name="Grigoriev I."/>
        </authorList>
    </citation>
    <scope>NUCLEOTIDE SEQUENCE</scope>
    <source>
        <strain evidence="8">CBS 101060</strain>
    </source>
</reference>
<dbReference type="PANTHER" id="PTHR46402:SF2">
    <property type="entry name" value="HISTONE-LYSINE N-TRIMETHYLTRANSFERASE SMYD5"/>
    <property type="match status" value="1"/>
</dbReference>
<evidence type="ECO:0000256" key="4">
    <source>
        <dbReference type="ARBA" id="ARBA00042380"/>
    </source>
</evidence>
<name>A0A9P4SD80_9PEZI</name>
<dbReference type="GO" id="GO:0045814">
    <property type="term" value="P:negative regulation of gene expression, epigenetic"/>
    <property type="evidence" value="ECO:0007669"/>
    <property type="project" value="TreeGrafter"/>
</dbReference>
<keyword evidence="1" id="KW-0489">Methyltransferase</keyword>
<dbReference type="GO" id="GO:0032259">
    <property type="term" value="P:methylation"/>
    <property type="evidence" value="ECO:0007669"/>
    <property type="project" value="UniProtKB-KW"/>
</dbReference>
<feature type="domain" description="SET" evidence="7">
    <location>
        <begin position="282"/>
        <end position="339"/>
    </location>
</feature>
<dbReference type="Gene3D" id="2.170.270.10">
    <property type="entry name" value="SET domain"/>
    <property type="match status" value="1"/>
</dbReference>
<dbReference type="Proteomes" id="UP000799429">
    <property type="component" value="Unassembled WGS sequence"/>
</dbReference>